<proteinExistence type="predicted"/>
<dbReference type="HOGENOM" id="CLU_796569_0_0_5"/>
<reference evidence="2 3" key="1">
    <citation type="journal article" date="2012" name="Stand. Genomic Sci.">
        <title>Complete genome sequence of the facultatively chemolithoautotrophic and methylotrophic alpha Proteobacterium Starkeya novella type strain (ATCC 8093(T)).</title>
        <authorList>
            <person name="Kappler U."/>
            <person name="Davenport K."/>
            <person name="Beatson S."/>
            <person name="Lucas S."/>
            <person name="Lapidus A."/>
            <person name="Copeland A."/>
            <person name="Berry K.W."/>
            <person name="Glavina Del Rio T."/>
            <person name="Hammon N."/>
            <person name="Dalin E."/>
            <person name="Tice H."/>
            <person name="Pitluck S."/>
            <person name="Richardson P."/>
            <person name="Bruce D."/>
            <person name="Goodwin L.A."/>
            <person name="Han C."/>
            <person name="Tapia R."/>
            <person name="Detter J.C."/>
            <person name="Chang Y.J."/>
            <person name="Jeffries C.D."/>
            <person name="Land M."/>
            <person name="Hauser L."/>
            <person name="Kyrpides N.C."/>
            <person name="Goker M."/>
            <person name="Ivanova N."/>
            <person name="Klenk H.P."/>
            <person name="Woyke T."/>
        </authorList>
    </citation>
    <scope>NUCLEOTIDE SEQUENCE [LARGE SCALE GENOMIC DNA]</scope>
    <source>
        <strain evidence="3">ATCC 8093 / DSM 506 / JCM 20403 / CCM 1077 / IAM 12100 / NBRC 12443 / NCIMB 10456</strain>
    </source>
</reference>
<evidence type="ECO:0000313" key="2">
    <source>
        <dbReference type="EMBL" id="ADH88454.1"/>
    </source>
</evidence>
<dbReference type="OrthoDB" id="9816564at2"/>
<gene>
    <name evidence="2" type="ordered locus">Snov_1135</name>
</gene>
<evidence type="ECO:0000313" key="3">
    <source>
        <dbReference type="Proteomes" id="UP000006633"/>
    </source>
</evidence>
<dbReference type="STRING" id="639283.Snov_1135"/>
<keyword evidence="3" id="KW-1185">Reference proteome</keyword>
<dbReference type="eggNOG" id="COG0438">
    <property type="taxonomic scope" value="Bacteria"/>
</dbReference>
<dbReference type="Pfam" id="PF00534">
    <property type="entry name" value="Glycos_transf_1"/>
    <property type="match status" value="1"/>
</dbReference>
<dbReference type="InterPro" id="IPR001296">
    <property type="entry name" value="Glyco_trans_1"/>
</dbReference>
<dbReference type="KEGG" id="sno:Snov_1135"/>
<dbReference type="Gene3D" id="3.40.50.2000">
    <property type="entry name" value="Glycogen Phosphorylase B"/>
    <property type="match status" value="2"/>
</dbReference>
<dbReference type="PANTHER" id="PTHR12526">
    <property type="entry name" value="GLYCOSYLTRANSFERASE"/>
    <property type="match status" value="1"/>
</dbReference>
<dbReference type="PANTHER" id="PTHR12526:SF635">
    <property type="entry name" value="GLYCOSYL TRANSFERASE GROUP 1"/>
    <property type="match status" value="1"/>
</dbReference>
<evidence type="ECO:0000259" key="1">
    <source>
        <dbReference type="Pfam" id="PF00534"/>
    </source>
</evidence>
<name>D7A7K6_ANCN5</name>
<dbReference type="GO" id="GO:0016757">
    <property type="term" value="F:glycosyltransferase activity"/>
    <property type="evidence" value="ECO:0007669"/>
    <property type="project" value="InterPro"/>
</dbReference>
<dbReference type="CDD" id="cd03801">
    <property type="entry name" value="GT4_PimA-like"/>
    <property type="match status" value="1"/>
</dbReference>
<dbReference type="SUPFAM" id="SSF53756">
    <property type="entry name" value="UDP-Glycosyltransferase/glycogen phosphorylase"/>
    <property type="match status" value="1"/>
</dbReference>
<dbReference type="RefSeq" id="WP_013165959.1">
    <property type="nucleotide sequence ID" value="NC_014217.1"/>
</dbReference>
<keyword evidence="2" id="KW-0808">Transferase</keyword>
<dbReference type="Proteomes" id="UP000006633">
    <property type="component" value="Chromosome"/>
</dbReference>
<sequence>MKVLVLNTRVPFIRGGAEELSRHLVRQLLIAGHEAEEMRIPFSWNPRERLVDEMLIARNLRVANVDRVIALRFPVYLVPHPRKVIWLLHQFRQAYDLYDAGMSDLGDDAEGRMLRHAIRHVDEEAFRSAHRMFALKEAARRLRRYNGVDAQTLSAPLNDPELFRDEASDDYIFAGGRVDGGKRQALLVEALQHAPDVRLVIAGPPEHAGTEAELRDLARRCGVEDRVRFDLRFLPREEIAALVNRCRAAAYIPYDEDSVGYVTMEAFQACKPVITSTDAGGVLDIVRDQRTGLVVEPTPEALGTAMATLYSNPSQAAQLGEGARQILEEQRYSWPKTLDSLLS</sequence>
<dbReference type="AlphaFoldDB" id="D7A7K6"/>
<feature type="domain" description="Glycosyl transferase family 1" evidence="1">
    <location>
        <begin position="169"/>
        <end position="325"/>
    </location>
</feature>
<dbReference type="EMBL" id="CP002026">
    <property type="protein sequence ID" value="ADH88454.1"/>
    <property type="molecule type" value="Genomic_DNA"/>
</dbReference>
<organism evidence="2 3">
    <name type="scientific">Ancylobacter novellus (strain ATCC 8093 / DSM 506 / JCM 20403 / CCM 1077 / IAM 12100 / NBRC 12443 / NCIMB 10456)</name>
    <name type="common">Starkeya novella</name>
    <dbReference type="NCBI Taxonomy" id="639283"/>
    <lineage>
        <taxon>Bacteria</taxon>
        <taxon>Pseudomonadati</taxon>
        <taxon>Pseudomonadota</taxon>
        <taxon>Alphaproteobacteria</taxon>
        <taxon>Hyphomicrobiales</taxon>
        <taxon>Xanthobacteraceae</taxon>
        <taxon>Ancylobacter</taxon>
    </lineage>
</organism>
<accession>D7A7K6</accession>
<protein>
    <submittedName>
        <fullName evidence="2">Glycosyl transferase group 1</fullName>
    </submittedName>
</protein>
<dbReference type="CAZy" id="GT4">
    <property type="family name" value="Glycosyltransferase Family 4"/>
</dbReference>